<accession>A0ABU4GWI3</accession>
<dbReference type="EMBL" id="JAWONS010000329">
    <property type="protein sequence ID" value="MDW2800577.1"/>
    <property type="molecule type" value="Genomic_DNA"/>
</dbReference>
<reference evidence="2 3" key="1">
    <citation type="submission" date="2023-10" db="EMBL/GenBank/DDBJ databases">
        <title>A novel Glycoside Hydrolase 43-Like Enzyme from Clostrdium boliviensis is an Endo-xylanase, and a Candidate for Xylooligosaccharides Production from Different Xylan Substrates.</title>
        <authorList>
            <person name="Alvarez M.T."/>
            <person name="Rocabado-Villegas L.R."/>
            <person name="Salas-Veizaga D.M."/>
            <person name="Linares-Pasten J.A."/>
            <person name="Gudmundsdottir E.E."/>
            <person name="Hreggvidsson G.O."/>
            <person name="Adlercreutz P."/>
            <person name="Nordberg Karlsson E."/>
        </authorList>
    </citation>
    <scope>NUCLEOTIDE SEQUENCE [LARGE SCALE GENOMIC DNA]</scope>
    <source>
        <strain evidence="2 3">E-1</strain>
    </source>
</reference>
<proteinExistence type="predicted"/>
<sequence length="73" mass="8458">MKQLVNCADEYIRQCRIKDFALLKVCLCALGVMIGLSVPEKKRKWPLAAAGFVFMFSYAMLMAEFLKIYMDER</sequence>
<protein>
    <submittedName>
        <fullName evidence="2">Permease of phosphate ABC transporter</fullName>
    </submittedName>
</protein>
<dbReference type="RefSeq" id="WP_318066744.1">
    <property type="nucleotide sequence ID" value="NZ_JAWONS010000329.1"/>
</dbReference>
<evidence type="ECO:0000313" key="2">
    <source>
        <dbReference type="EMBL" id="MDW2800577.1"/>
    </source>
</evidence>
<dbReference type="Proteomes" id="UP001276854">
    <property type="component" value="Unassembled WGS sequence"/>
</dbReference>
<feature type="transmembrane region" description="Helical" evidence="1">
    <location>
        <begin position="21"/>
        <end position="39"/>
    </location>
</feature>
<comment type="caution">
    <text evidence="2">The sequence shown here is derived from an EMBL/GenBank/DDBJ whole genome shotgun (WGS) entry which is preliminary data.</text>
</comment>
<keyword evidence="3" id="KW-1185">Reference proteome</keyword>
<name>A0ABU4GWI3_9CLOT</name>
<feature type="transmembrane region" description="Helical" evidence="1">
    <location>
        <begin position="45"/>
        <end position="66"/>
    </location>
</feature>
<keyword evidence="1" id="KW-1133">Transmembrane helix</keyword>
<gene>
    <name evidence="2" type="ORF">RZO55_23705</name>
</gene>
<evidence type="ECO:0000256" key="1">
    <source>
        <dbReference type="SAM" id="Phobius"/>
    </source>
</evidence>
<evidence type="ECO:0000313" key="3">
    <source>
        <dbReference type="Proteomes" id="UP001276854"/>
    </source>
</evidence>
<keyword evidence="1" id="KW-0472">Membrane</keyword>
<keyword evidence="1" id="KW-0812">Transmembrane</keyword>
<organism evidence="2 3">
    <name type="scientific">Clostridium boliviensis</name>
    <dbReference type="NCBI Taxonomy" id="318465"/>
    <lineage>
        <taxon>Bacteria</taxon>
        <taxon>Bacillati</taxon>
        <taxon>Bacillota</taxon>
        <taxon>Clostridia</taxon>
        <taxon>Eubacteriales</taxon>
        <taxon>Clostridiaceae</taxon>
        <taxon>Clostridium</taxon>
    </lineage>
</organism>